<keyword evidence="1" id="KW-0472">Membrane</keyword>
<sequence>MKQLVFIIVILKNSSYILIIKLISLLDENMKINSQEHDFEVLNKFIEELLKSQDREIKNNENYIAELKYRLRKNSQIELKLSNKYLKKYNNWKSKDEYNNRLKEEITRLNKAENIFKYLVSEQQNGRDDIEKINEQSKKLFELLYWDVKLKNKEFNETAKNILDFSRGLSPVILLLTASAIGIKIEQWYGYLIAFFFFVLSFCLAVINYIDFADKIFNRYKGKISFVVMLSVFYIVLFFVIFQFISLIGVLNK</sequence>
<keyword evidence="1" id="KW-0812">Transmembrane</keyword>
<organism evidence="2 3">
    <name type="scientific">Neisseria sicca VK64</name>
    <dbReference type="NCBI Taxonomy" id="1095748"/>
    <lineage>
        <taxon>Bacteria</taxon>
        <taxon>Pseudomonadati</taxon>
        <taxon>Pseudomonadota</taxon>
        <taxon>Betaproteobacteria</taxon>
        <taxon>Neisseriales</taxon>
        <taxon>Neisseriaceae</taxon>
        <taxon>Neisseria</taxon>
    </lineage>
</organism>
<evidence type="ECO:0000313" key="2">
    <source>
        <dbReference type="EMBL" id="EIG30316.1"/>
    </source>
</evidence>
<keyword evidence="1" id="KW-1133">Transmembrane helix</keyword>
<feature type="transmembrane region" description="Helical" evidence="1">
    <location>
        <begin position="6"/>
        <end position="26"/>
    </location>
</feature>
<accession>I2NWV5</accession>
<reference evidence="2 3" key="1">
    <citation type="submission" date="2012-04" db="EMBL/GenBank/DDBJ databases">
        <authorList>
            <person name="Harkins D.M."/>
            <person name="Madupu R."/>
            <person name="Durkin A.S."/>
            <person name="Torralba M."/>
            <person name="Methe B."/>
            <person name="Sutton G.G."/>
            <person name="Nelson K.E."/>
        </authorList>
    </citation>
    <scope>NUCLEOTIDE SEQUENCE [LARGE SCALE GENOMIC DNA]</scope>
    <source>
        <strain evidence="2 3">VK64</strain>
    </source>
</reference>
<dbReference type="EMBL" id="AJMT01000008">
    <property type="protein sequence ID" value="EIG30316.1"/>
    <property type="molecule type" value="Genomic_DNA"/>
</dbReference>
<feature type="transmembrane region" description="Helical" evidence="1">
    <location>
        <begin position="224"/>
        <end position="251"/>
    </location>
</feature>
<evidence type="ECO:0000313" key="3">
    <source>
        <dbReference type="Proteomes" id="UP000004473"/>
    </source>
</evidence>
<feature type="transmembrane region" description="Helical" evidence="1">
    <location>
        <begin position="191"/>
        <end position="212"/>
    </location>
</feature>
<dbReference type="AlphaFoldDB" id="I2NWV5"/>
<dbReference type="Proteomes" id="UP000004473">
    <property type="component" value="Unassembled WGS sequence"/>
</dbReference>
<name>I2NWV5_NEISI</name>
<proteinExistence type="predicted"/>
<protein>
    <submittedName>
        <fullName evidence="2">Uncharacterized protein</fullName>
    </submittedName>
</protein>
<dbReference type="PATRIC" id="fig|1095748.3.peg.210"/>
<comment type="caution">
    <text evidence="2">The sequence shown here is derived from an EMBL/GenBank/DDBJ whole genome shotgun (WGS) entry which is preliminary data.</text>
</comment>
<evidence type="ECO:0000256" key="1">
    <source>
        <dbReference type="SAM" id="Phobius"/>
    </source>
</evidence>
<dbReference type="RefSeq" id="WP_003762914.1">
    <property type="nucleotide sequence ID" value="NZ_AJMT01000008.1"/>
</dbReference>
<gene>
    <name evidence="2" type="ORF">HMPREF1051_2900</name>
</gene>